<dbReference type="Pfam" id="PF02978">
    <property type="entry name" value="SRP_SPB"/>
    <property type="match status" value="1"/>
</dbReference>
<protein>
    <recommendedName>
        <fullName evidence="9">Signal recognition particle protein</fullName>
        <ecNumber evidence="9">3.6.5.4</ecNumber>
    </recommendedName>
    <alternativeName>
        <fullName evidence="9">Fifty-four homolog</fullName>
    </alternativeName>
</protein>
<dbReference type="AlphaFoldDB" id="A0A1U7NHG3"/>
<evidence type="ECO:0000256" key="2">
    <source>
        <dbReference type="ARBA" id="ARBA00022741"/>
    </source>
</evidence>
<dbReference type="Pfam" id="PF02881">
    <property type="entry name" value="SRP54_N"/>
    <property type="match status" value="1"/>
</dbReference>
<evidence type="ECO:0000256" key="9">
    <source>
        <dbReference type="HAMAP-Rule" id="MF_00306"/>
    </source>
</evidence>
<reference evidence="12 13" key="1">
    <citation type="submission" date="2016-11" db="EMBL/GenBank/DDBJ databases">
        <title>Description of two novel members of the family Erysipelotrichaceae: Ileibacterium lipovorans gen. nov., sp. nov. and Dubosiella newyorkensis, gen. nov., sp. nov.</title>
        <authorList>
            <person name="Cox L.M."/>
            <person name="Sohn J."/>
            <person name="Tyrrell K.L."/>
            <person name="Citron D.M."/>
            <person name="Lawson P.A."/>
            <person name="Patel N.B."/>
            <person name="Iizumi T."/>
            <person name="Perez-Perez G.I."/>
            <person name="Goldstein E.J."/>
            <person name="Blaser M.J."/>
        </authorList>
    </citation>
    <scope>NUCLEOTIDE SEQUENCE [LARGE SCALE GENOMIC DNA]</scope>
    <source>
        <strain evidence="12 13">NYU-BL-A3</strain>
    </source>
</reference>
<evidence type="ECO:0000259" key="11">
    <source>
        <dbReference type="PROSITE" id="PS00300"/>
    </source>
</evidence>
<dbReference type="InterPro" id="IPR027417">
    <property type="entry name" value="P-loop_NTPase"/>
</dbReference>
<dbReference type="CDD" id="cd18539">
    <property type="entry name" value="SRP_G"/>
    <property type="match status" value="1"/>
</dbReference>
<dbReference type="InterPro" id="IPR022941">
    <property type="entry name" value="SRP54"/>
</dbReference>
<dbReference type="SUPFAM" id="SSF47446">
    <property type="entry name" value="Signal peptide-binding domain"/>
    <property type="match status" value="1"/>
</dbReference>
<dbReference type="GO" id="GO:0006614">
    <property type="term" value="P:SRP-dependent cotranslational protein targeting to membrane"/>
    <property type="evidence" value="ECO:0007669"/>
    <property type="project" value="InterPro"/>
</dbReference>
<dbReference type="InterPro" id="IPR042101">
    <property type="entry name" value="SRP54_N_sf"/>
</dbReference>
<comment type="caution">
    <text evidence="12">The sequence shown here is derived from an EMBL/GenBank/DDBJ whole genome shotgun (WGS) entry which is preliminary data.</text>
</comment>
<feature type="compositionally biased region" description="Gly residues" evidence="10">
    <location>
        <begin position="448"/>
        <end position="457"/>
    </location>
</feature>
<comment type="function">
    <text evidence="9">Involved in targeting and insertion of nascent membrane proteins into the cytoplasmic membrane. Binds to the hydrophobic signal sequence of the ribosome-nascent chain (RNC) as it emerges from the ribosomes. The SRP-RNC complex is then targeted to the cytoplasmic membrane where it interacts with the SRP receptor FtsY.</text>
</comment>
<comment type="similarity">
    <text evidence="1 9">Belongs to the GTP-binding SRP family. SRP54 subfamily.</text>
</comment>
<evidence type="ECO:0000256" key="4">
    <source>
        <dbReference type="ARBA" id="ARBA00022884"/>
    </source>
</evidence>
<dbReference type="PANTHER" id="PTHR11564:SF5">
    <property type="entry name" value="SIGNAL RECOGNITION PARTICLE SUBUNIT SRP54"/>
    <property type="match status" value="1"/>
</dbReference>
<dbReference type="Proteomes" id="UP000186341">
    <property type="component" value="Unassembled WGS sequence"/>
</dbReference>
<comment type="subcellular location">
    <subcellularLocation>
        <location evidence="9">Cytoplasm</location>
    </subcellularLocation>
    <text evidence="9">The SRP-RNC complex is targeted to the cytoplasmic membrane.</text>
</comment>
<evidence type="ECO:0000256" key="1">
    <source>
        <dbReference type="ARBA" id="ARBA00005450"/>
    </source>
</evidence>
<organism evidence="12 13">
    <name type="scientific">Ileibacterium valens</name>
    <dbReference type="NCBI Taxonomy" id="1862668"/>
    <lineage>
        <taxon>Bacteria</taxon>
        <taxon>Bacillati</taxon>
        <taxon>Bacillota</taxon>
        <taxon>Erysipelotrichia</taxon>
        <taxon>Erysipelotrichales</taxon>
        <taxon>Erysipelotrichaceae</taxon>
        <taxon>Ileibacterium</taxon>
    </lineage>
</organism>
<dbReference type="SMART" id="SM00382">
    <property type="entry name" value="AAA"/>
    <property type="match status" value="1"/>
</dbReference>
<dbReference type="GO" id="GO:0048500">
    <property type="term" value="C:signal recognition particle"/>
    <property type="evidence" value="ECO:0007669"/>
    <property type="project" value="UniProtKB-UniRule"/>
</dbReference>
<keyword evidence="3 9" id="KW-0378">Hydrolase</keyword>
<evidence type="ECO:0000256" key="8">
    <source>
        <dbReference type="ARBA" id="ARBA00048027"/>
    </source>
</evidence>
<dbReference type="InterPro" id="IPR036891">
    <property type="entry name" value="Signal_recog_part_SRP54_M_sf"/>
</dbReference>
<dbReference type="OrthoDB" id="9804720at2"/>
<comment type="subunit">
    <text evidence="9">Part of the signal recognition particle protein translocation system, which is composed of SRP and FtsY.</text>
</comment>
<keyword evidence="2 9" id="KW-0547">Nucleotide-binding</keyword>
<dbReference type="NCBIfam" id="TIGR00959">
    <property type="entry name" value="ffh"/>
    <property type="match status" value="1"/>
</dbReference>
<evidence type="ECO:0000256" key="10">
    <source>
        <dbReference type="SAM" id="MobiDB-lite"/>
    </source>
</evidence>
<keyword evidence="7 9" id="KW-0687">Ribonucleoprotein</keyword>
<dbReference type="EC" id="3.6.5.4" evidence="9"/>
<dbReference type="InterPro" id="IPR004125">
    <property type="entry name" value="Signal_recog_particle_SRP54_M"/>
</dbReference>
<proteinExistence type="inferred from homology"/>
<dbReference type="PANTHER" id="PTHR11564">
    <property type="entry name" value="SIGNAL RECOGNITION PARTICLE 54K PROTEIN SRP54"/>
    <property type="match status" value="1"/>
</dbReference>
<dbReference type="InterPro" id="IPR004780">
    <property type="entry name" value="SRP"/>
</dbReference>
<dbReference type="GO" id="GO:0005525">
    <property type="term" value="F:GTP binding"/>
    <property type="evidence" value="ECO:0007669"/>
    <property type="project" value="UniProtKB-UniRule"/>
</dbReference>
<dbReference type="GO" id="GO:0008312">
    <property type="term" value="F:7S RNA binding"/>
    <property type="evidence" value="ECO:0007669"/>
    <property type="project" value="InterPro"/>
</dbReference>
<dbReference type="SUPFAM" id="SSF52540">
    <property type="entry name" value="P-loop containing nucleoside triphosphate hydrolases"/>
    <property type="match status" value="1"/>
</dbReference>
<dbReference type="PROSITE" id="PS00300">
    <property type="entry name" value="SRP54"/>
    <property type="match status" value="1"/>
</dbReference>
<keyword evidence="6 9" id="KW-0733">Signal recognition particle</keyword>
<keyword evidence="9" id="KW-0963">Cytoplasm</keyword>
<dbReference type="InterPro" id="IPR000897">
    <property type="entry name" value="SRP54_GTPase_dom"/>
</dbReference>
<feature type="binding site" evidence="9">
    <location>
        <begin position="249"/>
        <end position="252"/>
    </location>
    <ligand>
        <name>GTP</name>
        <dbReference type="ChEBI" id="CHEBI:37565"/>
    </ligand>
</feature>
<dbReference type="InterPro" id="IPR003593">
    <property type="entry name" value="AAA+_ATPase"/>
</dbReference>
<feature type="domain" description="SRP54-type proteins GTP-binding" evidence="11">
    <location>
        <begin position="270"/>
        <end position="283"/>
    </location>
</feature>
<feature type="compositionally biased region" description="Basic residues" evidence="10">
    <location>
        <begin position="462"/>
        <end position="478"/>
    </location>
</feature>
<feature type="binding site" evidence="9">
    <location>
        <begin position="108"/>
        <end position="115"/>
    </location>
    <ligand>
        <name>GTP</name>
        <dbReference type="ChEBI" id="CHEBI:37565"/>
    </ligand>
</feature>
<feature type="region of interest" description="Disordered" evidence="10">
    <location>
        <begin position="448"/>
        <end position="478"/>
    </location>
</feature>
<dbReference type="Gene3D" id="1.20.120.140">
    <property type="entry name" value="Signal recognition particle SRP54, nucleotide-binding domain"/>
    <property type="match status" value="1"/>
</dbReference>
<keyword evidence="13" id="KW-1185">Reference proteome</keyword>
<dbReference type="SMART" id="SM00962">
    <property type="entry name" value="SRP54"/>
    <property type="match status" value="1"/>
</dbReference>
<dbReference type="SMART" id="SM00963">
    <property type="entry name" value="SRP54_N"/>
    <property type="match status" value="1"/>
</dbReference>
<accession>A0A1U7NHG3</accession>
<dbReference type="Gene3D" id="1.10.260.30">
    <property type="entry name" value="Signal recognition particle, SRP54 subunit, M-domain"/>
    <property type="match status" value="1"/>
</dbReference>
<evidence type="ECO:0000256" key="6">
    <source>
        <dbReference type="ARBA" id="ARBA00023135"/>
    </source>
</evidence>
<feature type="binding site" evidence="9">
    <location>
        <begin position="191"/>
        <end position="195"/>
    </location>
    <ligand>
        <name>GTP</name>
        <dbReference type="ChEBI" id="CHEBI:37565"/>
    </ligand>
</feature>
<dbReference type="GeneID" id="82202368"/>
<dbReference type="GO" id="GO:0003924">
    <property type="term" value="F:GTPase activity"/>
    <property type="evidence" value="ECO:0007669"/>
    <property type="project" value="UniProtKB-UniRule"/>
</dbReference>
<dbReference type="EMBL" id="MPJW01000092">
    <property type="protein sequence ID" value="OLU41041.1"/>
    <property type="molecule type" value="Genomic_DNA"/>
</dbReference>
<evidence type="ECO:0000313" key="13">
    <source>
        <dbReference type="Proteomes" id="UP000186341"/>
    </source>
</evidence>
<dbReference type="Pfam" id="PF00448">
    <property type="entry name" value="SRP54"/>
    <property type="match status" value="1"/>
</dbReference>
<dbReference type="HAMAP" id="MF_00306">
    <property type="entry name" value="SRP54"/>
    <property type="match status" value="1"/>
</dbReference>
<sequence>MAFESLTERLNRAMKTITGQGKLTESNMDEMLREVRMSLLEADVNYQVVKDFVANVKEKALGQKVLDALNPGQMVVKIVKEELQQLLGNEDAQIHFNDNGITNIMMAGLQGTGKTTAAAKIARYLKNKKNKKALLVACDVIRPAAIEQLQTLGESIQVPVFTLGAETSALDTAKAADQYAKENGFDTVIYDTAGRLHIDEELMNELSMMKDFLHPQEILLTVDAMTGQDIVTVAREFNEQLQITALIVTKLDGDARGGGLLSVRSITNVPVLFVSNGEKVDDLEEFHPDRMAERILGMGDILSLIEKAQENMDVELAASSMERMQSGQFDMNDLLSQFEQMNRLGSFKGILKMIPGMNKMAGMVDDDQMNAQIKRMRAIINSMTPKERARPDILKASRKNRIAKGAGVKVADVNKLLTSFDQMKMMSQMMSGGMPAMNPFGGGFGKPGGFGGPGGFGMSKHSGSKKKRKAPVKKKKRR</sequence>
<evidence type="ECO:0000256" key="5">
    <source>
        <dbReference type="ARBA" id="ARBA00023134"/>
    </source>
</evidence>
<evidence type="ECO:0000256" key="7">
    <source>
        <dbReference type="ARBA" id="ARBA00023274"/>
    </source>
</evidence>
<evidence type="ECO:0000256" key="3">
    <source>
        <dbReference type="ARBA" id="ARBA00022801"/>
    </source>
</evidence>
<keyword evidence="4 9" id="KW-0694">RNA-binding</keyword>
<evidence type="ECO:0000313" key="12">
    <source>
        <dbReference type="EMBL" id="OLU41041.1"/>
    </source>
</evidence>
<dbReference type="InterPro" id="IPR013822">
    <property type="entry name" value="Signal_recog_particl_SRP54_hlx"/>
</dbReference>
<gene>
    <name evidence="9" type="primary">ffh</name>
    <name evidence="12" type="ORF">BO222_03945</name>
</gene>
<comment type="domain">
    <text evidence="9">Composed of three domains: the N-terminal N domain, which is responsible for interactions with the ribosome, the central G domain, which binds GTP, and the C-terminal M domain, which binds the RNA and the signal sequence of the RNC.</text>
</comment>
<dbReference type="Gene3D" id="3.40.50.300">
    <property type="entry name" value="P-loop containing nucleotide triphosphate hydrolases"/>
    <property type="match status" value="1"/>
</dbReference>
<comment type="catalytic activity">
    <reaction evidence="8 9">
        <text>GTP + H2O = GDP + phosphate + H(+)</text>
        <dbReference type="Rhea" id="RHEA:19669"/>
        <dbReference type="ChEBI" id="CHEBI:15377"/>
        <dbReference type="ChEBI" id="CHEBI:15378"/>
        <dbReference type="ChEBI" id="CHEBI:37565"/>
        <dbReference type="ChEBI" id="CHEBI:43474"/>
        <dbReference type="ChEBI" id="CHEBI:58189"/>
        <dbReference type="EC" id="3.6.5.4"/>
    </reaction>
</comment>
<name>A0A1U7NHG3_9FIRM</name>
<dbReference type="RefSeq" id="WP_075818560.1">
    <property type="nucleotide sequence ID" value="NZ_CAPNHH010000024.1"/>
</dbReference>
<keyword evidence="5 9" id="KW-0342">GTP-binding</keyword>